<protein>
    <submittedName>
        <fullName evidence="6">Uncharacterized protein</fullName>
    </submittedName>
</protein>
<dbReference type="Pfam" id="PF16511">
    <property type="entry name" value="FERM_f0"/>
    <property type="match status" value="1"/>
</dbReference>
<dbReference type="Pfam" id="PF21692">
    <property type="entry name" value="Talin_R4"/>
    <property type="match status" value="1"/>
</dbReference>
<dbReference type="InterPro" id="IPR035964">
    <property type="entry name" value="I/LWEQ_dom_sf"/>
</dbReference>
<evidence type="ECO:0000256" key="1">
    <source>
        <dbReference type="ARBA" id="ARBA00004245"/>
    </source>
</evidence>
<evidence type="ECO:0000256" key="3">
    <source>
        <dbReference type="ARBA" id="ARBA00023212"/>
    </source>
</evidence>
<dbReference type="SUPFAM" id="SSF50729">
    <property type="entry name" value="PH domain-like"/>
    <property type="match status" value="1"/>
</dbReference>
<dbReference type="PANTHER" id="PTHR19981">
    <property type="entry name" value="TALIN"/>
    <property type="match status" value="1"/>
</dbReference>
<evidence type="ECO:0000313" key="7">
    <source>
        <dbReference type="Proteomes" id="UP000663891"/>
    </source>
</evidence>
<gene>
    <name evidence="6" type="ORF">VCS650_LOCUS11320</name>
</gene>
<dbReference type="PANTHER" id="PTHR19981:SF1">
    <property type="entry name" value="RHEA, ISOFORM B"/>
    <property type="match status" value="1"/>
</dbReference>
<dbReference type="Gene3D" id="3.10.20.90">
    <property type="entry name" value="Phosphatidylinositol 3-kinase Catalytic Subunit, Chain A, domain 1"/>
    <property type="match status" value="2"/>
</dbReference>
<dbReference type="Gene3D" id="1.20.120.230">
    <property type="entry name" value="Alpha-catenin/vinculin-like"/>
    <property type="match status" value="5"/>
</dbReference>
<dbReference type="InterPro" id="IPR000299">
    <property type="entry name" value="FERM_domain"/>
</dbReference>
<dbReference type="InterPro" id="IPR019748">
    <property type="entry name" value="FERM_central"/>
</dbReference>
<accession>A0A814C1Q0</accession>
<dbReference type="Pfam" id="PF02174">
    <property type="entry name" value="IRS"/>
    <property type="match status" value="1"/>
</dbReference>
<dbReference type="SUPFAM" id="SSF47031">
    <property type="entry name" value="Second domain of FERM"/>
    <property type="match status" value="1"/>
</dbReference>
<dbReference type="Pfam" id="PF25177">
    <property type="entry name" value="Talin_VBS2"/>
    <property type="match status" value="1"/>
</dbReference>
<dbReference type="CDD" id="cd17090">
    <property type="entry name" value="FERM_F1_TLN"/>
    <property type="match status" value="1"/>
</dbReference>
<dbReference type="FunFam" id="1.20.1420.10:FF:000002">
    <property type="entry name" value="Talin 2"/>
    <property type="match status" value="1"/>
</dbReference>
<dbReference type="InterPro" id="IPR049108">
    <property type="entry name" value="Talin_R4"/>
</dbReference>
<keyword evidence="3" id="KW-0206">Cytoskeleton</keyword>
<dbReference type="Pfam" id="PF01608">
    <property type="entry name" value="I_LWEQ"/>
    <property type="match status" value="1"/>
</dbReference>
<dbReference type="GO" id="GO:0005200">
    <property type="term" value="F:structural constituent of cytoskeleton"/>
    <property type="evidence" value="ECO:0007669"/>
    <property type="project" value="InterPro"/>
</dbReference>
<dbReference type="GO" id="GO:0030036">
    <property type="term" value="P:actin cytoskeleton organization"/>
    <property type="evidence" value="ECO:0007669"/>
    <property type="project" value="TreeGrafter"/>
</dbReference>
<dbReference type="GO" id="GO:0005925">
    <property type="term" value="C:focal adhesion"/>
    <property type="evidence" value="ECO:0007669"/>
    <property type="project" value="InterPro"/>
</dbReference>
<dbReference type="Pfam" id="PF21896">
    <property type="entry name" value="Talin_IBS2B"/>
    <property type="match status" value="3"/>
</dbReference>
<dbReference type="GO" id="GO:0005856">
    <property type="term" value="C:cytoskeleton"/>
    <property type="evidence" value="ECO:0007669"/>
    <property type="project" value="UniProtKB-SubCell"/>
</dbReference>
<organism evidence="6 7">
    <name type="scientific">Adineta steineri</name>
    <dbReference type="NCBI Taxonomy" id="433720"/>
    <lineage>
        <taxon>Eukaryota</taxon>
        <taxon>Metazoa</taxon>
        <taxon>Spiralia</taxon>
        <taxon>Gnathifera</taxon>
        <taxon>Rotifera</taxon>
        <taxon>Eurotatoria</taxon>
        <taxon>Bdelloidea</taxon>
        <taxon>Adinetida</taxon>
        <taxon>Adinetidae</taxon>
        <taxon>Adineta</taxon>
    </lineage>
</organism>
<dbReference type="SMART" id="SM01244">
    <property type="entry name" value="IRS"/>
    <property type="match status" value="1"/>
</dbReference>
<dbReference type="Gene3D" id="1.20.80.10">
    <property type="match status" value="1"/>
</dbReference>
<dbReference type="InterPro" id="IPR032425">
    <property type="entry name" value="FERM_f0"/>
</dbReference>
<dbReference type="SMART" id="SM00307">
    <property type="entry name" value="ILWEQ"/>
    <property type="match status" value="1"/>
</dbReference>
<dbReference type="Gene3D" id="1.20.1420.10">
    <property type="entry name" value="Talin, central domain"/>
    <property type="match status" value="7"/>
</dbReference>
<dbReference type="InterPro" id="IPR019749">
    <property type="entry name" value="Band_41_domain"/>
</dbReference>
<dbReference type="InterPro" id="IPR015224">
    <property type="entry name" value="Talin_cent"/>
</dbReference>
<dbReference type="GO" id="GO:0051015">
    <property type="term" value="F:actin filament binding"/>
    <property type="evidence" value="ECO:0007669"/>
    <property type="project" value="InterPro"/>
</dbReference>
<dbReference type="GO" id="GO:0005178">
    <property type="term" value="F:integrin binding"/>
    <property type="evidence" value="ECO:0007669"/>
    <property type="project" value="TreeGrafter"/>
</dbReference>
<dbReference type="SUPFAM" id="SSF109885">
    <property type="entry name" value="I/LWEQ domain"/>
    <property type="match status" value="5"/>
</dbReference>
<dbReference type="Gene3D" id="2.30.29.30">
    <property type="entry name" value="Pleckstrin-homology domain (PH domain)/Phosphotyrosine-binding domain (PTB)"/>
    <property type="match status" value="1"/>
</dbReference>
<dbReference type="GO" id="GO:0098609">
    <property type="term" value="P:cell-cell adhesion"/>
    <property type="evidence" value="ECO:0007669"/>
    <property type="project" value="TreeGrafter"/>
</dbReference>
<dbReference type="Proteomes" id="UP000663891">
    <property type="component" value="Unassembled WGS sequence"/>
</dbReference>
<dbReference type="PROSITE" id="PS50945">
    <property type="entry name" value="I_LWEQ"/>
    <property type="match status" value="1"/>
</dbReference>
<dbReference type="GO" id="GO:0005886">
    <property type="term" value="C:plasma membrane"/>
    <property type="evidence" value="ECO:0007669"/>
    <property type="project" value="TreeGrafter"/>
</dbReference>
<dbReference type="InterPro" id="IPR011993">
    <property type="entry name" value="PH-like_dom_sf"/>
</dbReference>
<dbReference type="InterPro" id="IPR015009">
    <property type="entry name" value="Vinculin-bd_dom"/>
</dbReference>
<dbReference type="CDD" id="cd14473">
    <property type="entry name" value="FERM_B-lobe"/>
    <property type="match status" value="1"/>
</dbReference>
<dbReference type="SUPFAM" id="SSF109880">
    <property type="entry name" value="A middle domain of Talin 1"/>
    <property type="match status" value="1"/>
</dbReference>
<evidence type="ECO:0000259" key="4">
    <source>
        <dbReference type="PROSITE" id="PS50057"/>
    </source>
</evidence>
<comment type="subcellular location">
    <subcellularLocation>
        <location evidence="1">Cytoplasm</location>
        <location evidence="1">Cytoskeleton</location>
    </subcellularLocation>
</comment>
<dbReference type="Pfam" id="PF08913">
    <property type="entry name" value="VBS"/>
    <property type="match status" value="1"/>
</dbReference>
<comment type="caution">
    <text evidence="6">The sequence shown here is derived from an EMBL/GenBank/DDBJ whole genome shotgun (WGS) entry which is preliminary data.</text>
</comment>
<name>A0A814C1Q0_9BILA</name>
<proteinExistence type="predicted"/>
<dbReference type="Pfam" id="PF09141">
    <property type="entry name" value="Talin_middle"/>
    <property type="match status" value="1"/>
</dbReference>
<dbReference type="Pfam" id="PF21865">
    <property type="entry name" value="TLN1-like_RS"/>
    <property type="match status" value="2"/>
</dbReference>
<dbReference type="PROSITE" id="PS50057">
    <property type="entry name" value="FERM_3"/>
    <property type="match status" value="1"/>
</dbReference>
<dbReference type="InterPro" id="IPR036723">
    <property type="entry name" value="Alpha-catenin/vinculin-like_sf"/>
</dbReference>
<dbReference type="InterPro" id="IPR054060">
    <property type="entry name" value="TLN1-like_RS"/>
</dbReference>
<evidence type="ECO:0000259" key="5">
    <source>
        <dbReference type="PROSITE" id="PS50945"/>
    </source>
</evidence>
<dbReference type="InterPro" id="IPR002558">
    <property type="entry name" value="ILWEQ_dom"/>
</dbReference>
<dbReference type="Gene3D" id="1.20.1410.10">
    <property type="entry name" value="I/LWEQ domain"/>
    <property type="match status" value="1"/>
</dbReference>
<dbReference type="InterPro" id="IPR035963">
    <property type="entry name" value="FERM_2"/>
</dbReference>
<keyword evidence="2" id="KW-0963">Cytoplasm</keyword>
<dbReference type="SMART" id="SM00295">
    <property type="entry name" value="B41"/>
    <property type="match status" value="1"/>
</dbReference>
<dbReference type="InterPro" id="IPR002404">
    <property type="entry name" value="IRS_PTB"/>
</dbReference>
<feature type="domain" description="FERM" evidence="4">
    <location>
        <begin position="146"/>
        <end position="465"/>
    </location>
</feature>
<reference evidence="6" key="1">
    <citation type="submission" date="2021-02" db="EMBL/GenBank/DDBJ databases">
        <authorList>
            <person name="Nowell W R."/>
        </authorList>
    </citation>
    <scope>NUCLEOTIDE SEQUENCE</scope>
</reference>
<dbReference type="FunFam" id="1.20.80.10:FF:000007">
    <property type="entry name" value="Talin 2"/>
    <property type="match status" value="1"/>
</dbReference>
<dbReference type="SUPFAM" id="SSF47220">
    <property type="entry name" value="alpha-catenin/vinculin-like"/>
    <property type="match status" value="4"/>
</dbReference>
<dbReference type="FunFam" id="2.30.29.30:FF:000028">
    <property type="entry name" value="Talin 2"/>
    <property type="match status" value="1"/>
</dbReference>
<dbReference type="InterPro" id="IPR014352">
    <property type="entry name" value="FERM/acyl-CoA-bd_prot_sf"/>
</dbReference>
<feature type="domain" description="I/LWEQ" evidence="5">
    <location>
        <begin position="2459"/>
        <end position="2722"/>
    </location>
</feature>
<dbReference type="InterPro" id="IPR036476">
    <property type="entry name" value="Talin_cent_sf"/>
</dbReference>
<dbReference type="CDD" id="cd10569">
    <property type="entry name" value="FERM_C_Talin"/>
    <property type="match status" value="1"/>
</dbReference>
<evidence type="ECO:0000256" key="2">
    <source>
        <dbReference type="ARBA" id="ARBA00022490"/>
    </source>
</evidence>
<sequence length="2730" mass="303001">MVLYKEITKERYVCERTSQNNELQQQQQQQQHHRAYIDSGIMVANNGSTTNNGSVSSGRMITLNIHVPRDKIVQPMQFDVQLLIGDVCRSIQGHLPITIDHDQSEYGLFVNDGLYSSRSYWLDPSRTLSYYALKTGDNVEYKNKYRSLKIRLLDGTIRIILVDDSLIVAQLMVYICTKFGIANYDEYSLVYDLDADDGSSTKTATLRRERSLQRTDKKMEELKKKCHTDDDTLWLDHSKTLRQQDIDEQSTVVLRRKYFFSDTNIDQRDPVQLNLLYIQCRNGILDGTHTVTYNEAIQFAGLQSQIQFGSYQESKHKPNVLDVREFLPKEYTKVKGVEKRIFQEHKQLNSLSELDAKLKYTQLCRSLRTYGVTFFLVKEKMSGKNKLVPRLLGVTKESIVRVDERTKEFFEVWPLTHVKRWTASSNTFTLDFGDYATAYYSVQTNEGQQISQLIAGYIDIILKKRKDQGFAIRDSMNDEEATMIEDIIAPGRATIIQPNCPPFGYAHQQNVYSPPLIPGQYSDIPIHPHYQYYGPEYYSNPPYPMYSDNEQEDYYNSQIHEQQPPLSSILHGGAGGTVLFSSIENARNTVNYAQSQLARELQMEYTQQPSSISLTDNQQEYSIENRLDVSHQLLTSELSAINASTAQIVILTSDINNNQQLNRRNSEYNHSLGAAISTITNNLNEFCKEMDIYTNLINDKTNLMDQTSHLCSTFNDLLTHIEALSDNHTDSSIRQNILLTASRLGEISHDLVRRLANEITINPFDSSIEYQDRLLGLAKSVANTTASYVLKAKDIATNVQQQQNVNEIISTATQCALATSQLVACTKVVAATISSPLCQEQLIESARSVTRSIEAVLQSCKPPIINEEQHSELTNAGLTIRKSLNDFLLHIKLVTDSLAANSDSNYSFTSNGKKHIGIDKQSTTTTTITRRMIANDEIEEEDEEQDEENLTVKQYQDQSIDQILTASDRLFSCVGDAVEMVKQAKVLAQATAQLVSSLRQQAELAGDDTNQQNKLLSAAKMLADATAKMVDSAKSCASKPNDTQLQYELKRTAEELRSATNIATSNSIKRKILKRVEQCARHCASCATQCIAATSGSAMTNKNQQSHQQLVEQCKTVADLIPKVVQGIRGCMVKPDSFSSQANLLNACEDFFGPATRLANLAKASVPTVHDQSQALHLNNSSKQLTQALIDLRTYLIRAQELCGSVPLDVESIVESIEMLDKELEEIKRQAKDGHLRPKVDETVDTSSAQLCSVCKQVNTVISQLLSAVTQSDEKTVETCTREILQTLRKLTNSTRGIAATTTDYQIQESIIERSHEVLGHSTNLVREAKKAIHTPNDLEIQNKLAEIAREVSSALNACISTMPSQRYLDDAIKQMSEYIYVLAGPFDKNSSQSTNFEQKQTDITRSAANLNQATTDLVHSTRIGATEDLAKTSTSFTRAFGKFINNGIDLAHHQQQDDKRTNLITSLKNVHTSSNQLLEKVKTVSIEPQTTTNESKQQLNNAAKIVTDSINHVITVCLTSKSTNETSIGRFECDNAIREMESSKTCLQQSVLQPCNNYTYYEALDHVVDNSKRLGEAMTHIASASKNSNHQLFTQAVQDASKAVCRLAEASAQASYLIGVSEPTSSKGTSAIVDQPLFTQSVTAIRHACSDLSNSTIDRKEILTLATTIAKNTSVLCNAARDASSNTTNPIARRRFVESAKDVANATAELVRTIKVLDNSYTQENHRQCIETSRPLLQSIDELYTYAMSKEFSSIPASIGATGRQLQEPVLSAARKVVDGACRIVDCSKNLIVNSKEPAQWQQLATHTKVVSESIKRLATSVKEMAPGQRECDRAIEELRTLYQEVDTAITNIDSLRKTDKSLQFHQEQISSTSHFITELIIDIRQSSKRDAERIGSYVTQFVTYIEPFVQHTIDYVSCMVHTQEKCLILEQVKSIVETSLQLLMGTKESGGNIKNLQWHKVVDENSDLLTRSIHKLVHTLEDQSSSIGIMSGLSENIRKLISTLDTTMLTNQGHFVDYQTCMVEILRQMARTTQEILTQTNHTDNIRHLANQLTREYNELINATYGAIGTATTNDLATRIKSVVADLGLTCVELIEKLGSYQQNNYDQNFKSDIEILSQKVIEKISYVLAALQASARGTQACINAASTVSGIIADLDTTILFATAGTLNSEFDGETFADHREAILKTAKALVEDTKTLVAGAASSQEQLASAAQAAVRTITKLAEVVKMGAASLGADDGEAQVMLINSVKDVALALNNLINVTKTASGKQIDDPEMLKLKESAKVMVTNVTALLRTVKSVEDEAQRGTNALEATIESIAQELRLFNNGHIPPNQTTPEELIRVTKQITIATAKAVAAGQSCRQEDIIAAANLGRKSASDLLFTCKSSAYTTDDKALQQRTLDSGKSCIKHYKELLETIHILIQKPSNETKQKLLNYSRMIAQSTQELVQCAKQLKGADFIDPDDPTYIAENELFNAAQSIESAAKKLSSLKPRRKPKEIDDNLNFDEQILEAAKSIMNAAGALISAATSAQKEIASKVKTRTNPFLPKNVFSVSIINKGTSPAQLSSKSGSEEDGQWSQGLISAARYVASACHVLCDAANGLVQGYGTEEKLISSAKQVSSNTAALLVACKVKADFMSQSQARLQTAGNAVKRAADALVRSAQHAVEMQREDKYFEVSMRVVPGIAQEIKCKEVILTKERELDEARNRLKAIRLAKYGHTEQDSNEST</sequence>
<dbReference type="EMBL" id="CAJNON010000084">
    <property type="protein sequence ID" value="CAF0937928.1"/>
    <property type="molecule type" value="Genomic_DNA"/>
</dbReference>
<dbReference type="OrthoDB" id="10262320at2759"/>
<evidence type="ECO:0000313" key="6">
    <source>
        <dbReference type="EMBL" id="CAF0937928.1"/>
    </source>
</evidence>
<dbReference type="GO" id="GO:0005737">
    <property type="term" value="C:cytoplasm"/>
    <property type="evidence" value="ECO:0007669"/>
    <property type="project" value="TreeGrafter"/>
</dbReference>
<dbReference type="InterPro" id="IPR054082">
    <property type="entry name" value="Talin_IBS2B"/>
</dbReference>
<dbReference type="InterPro" id="IPR057346">
    <property type="entry name" value="Talin1/2_VBS2"/>
</dbReference>
<dbReference type="GO" id="GO:0001726">
    <property type="term" value="C:ruffle"/>
    <property type="evidence" value="ECO:0007669"/>
    <property type="project" value="InterPro"/>
</dbReference>